<sequence>MTTELGAGFMVEPLTAAVIVSLFFSEALKEGGKTLGKSAVDTFTQLVNTIREKFKAEGTEGLLTRAQNQPTEANKAKLQDELQTQIDADSAFANQLKELVQKIQAQDEKVRQIVLSEIELSGDLKAKDISQKATRGGSVEQEILKDVKAQNIELRNLTQET</sequence>
<evidence type="ECO:0000313" key="2">
    <source>
        <dbReference type="Proteomes" id="UP000606396"/>
    </source>
</evidence>
<accession>A0ABR8HLT8</accession>
<dbReference type="RefSeq" id="WP_190952762.1">
    <property type="nucleotide sequence ID" value="NZ_JACJTC010000046.1"/>
</dbReference>
<dbReference type="Proteomes" id="UP000606396">
    <property type="component" value="Unassembled WGS sequence"/>
</dbReference>
<dbReference type="EMBL" id="JACJTC010000046">
    <property type="protein sequence ID" value="MBD2616312.1"/>
    <property type="molecule type" value="Genomic_DNA"/>
</dbReference>
<proteinExistence type="predicted"/>
<evidence type="ECO:0000313" key="1">
    <source>
        <dbReference type="EMBL" id="MBD2616312.1"/>
    </source>
</evidence>
<name>A0ABR8HLT8_NOSPU</name>
<evidence type="ECO:0008006" key="3">
    <source>
        <dbReference type="Google" id="ProtNLM"/>
    </source>
</evidence>
<gene>
    <name evidence="1" type="ORF">H6G94_34615</name>
</gene>
<reference evidence="1 2" key="1">
    <citation type="journal article" date="2020" name="ISME J.">
        <title>Comparative genomics reveals insights into cyanobacterial evolution and habitat adaptation.</title>
        <authorList>
            <person name="Chen M.Y."/>
            <person name="Teng W.K."/>
            <person name="Zhao L."/>
            <person name="Hu C.X."/>
            <person name="Zhou Y.K."/>
            <person name="Han B.P."/>
            <person name="Song L.R."/>
            <person name="Shu W.S."/>
        </authorList>
    </citation>
    <scope>NUCLEOTIDE SEQUENCE [LARGE SCALE GENOMIC DNA]</scope>
    <source>
        <strain evidence="1 2">FACHB-252</strain>
    </source>
</reference>
<keyword evidence="2" id="KW-1185">Reference proteome</keyword>
<organism evidence="1 2">
    <name type="scientific">Nostoc punctiforme FACHB-252</name>
    <dbReference type="NCBI Taxonomy" id="1357509"/>
    <lineage>
        <taxon>Bacteria</taxon>
        <taxon>Bacillati</taxon>
        <taxon>Cyanobacteriota</taxon>
        <taxon>Cyanophyceae</taxon>
        <taxon>Nostocales</taxon>
        <taxon>Nostocaceae</taxon>
        <taxon>Nostoc</taxon>
    </lineage>
</organism>
<comment type="caution">
    <text evidence="1">The sequence shown here is derived from an EMBL/GenBank/DDBJ whole genome shotgun (WGS) entry which is preliminary data.</text>
</comment>
<protein>
    <recommendedName>
        <fullName evidence="3">Fis family transcriptional regulator</fullName>
    </recommendedName>
</protein>